<dbReference type="Proteomes" id="UP000053477">
    <property type="component" value="Unassembled WGS sequence"/>
</dbReference>
<keyword evidence="2" id="KW-1185">Reference proteome</keyword>
<protein>
    <submittedName>
        <fullName evidence="1">Uncharacterized protein</fullName>
    </submittedName>
</protein>
<gene>
    <name evidence="1" type="ORF">SCHPADRAFT_476709</name>
</gene>
<evidence type="ECO:0000313" key="2">
    <source>
        <dbReference type="Proteomes" id="UP000053477"/>
    </source>
</evidence>
<dbReference type="AlphaFoldDB" id="A0A0H2RHC9"/>
<dbReference type="InParanoid" id="A0A0H2RHC9"/>
<sequence length="107" mass="12168">MIFDWSSCKSACRQGSLDSLRDHVEDMGISSRGLSATLYRSGEGHPTRRNLNRRGRQHTIRYVRKGALKASRKLLVVMSVARAYHCLQIYHRHYLARGSIDDIGTGH</sequence>
<evidence type="ECO:0000313" key="1">
    <source>
        <dbReference type="EMBL" id="KLO11320.1"/>
    </source>
</evidence>
<organism evidence="1 2">
    <name type="scientific">Schizopora paradoxa</name>
    <dbReference type="NCBI Taxonomy" id="27342"/>
    <lineage>
        <taxon>Eukaryota</taxon>
        <taxon>Fungi</taxon>
        <taxon>Dikarya</taxon>
        <taxon>Basidiomycota</taxon>
        <taxon>Agaricomycotina</taxon>
        <taxon>Agaricomycetes</taxon>
        <taxon>Hymenochaetales</taxon>
        <taxon>Schizoporaceae</taxon>
        <taxon>Schizopora</taxon>
    </lineage>
</organism>
<name>A0A0H2RHC9_9AGAM</name>
<reference evidence="1 2" key="1">
    <citation type="submission" date="2015-04" db="EMBL/GenBank/DDBJ databases">
        <title>Complete genome sequence of Schizopora paradoxa KUC8140, a cosmopolitan wood degrader in East Asia.</title>
        <authorList>
            <consortium name="DOE Joint Genome Institute"/>
            <person name="Min B."/>
            <person name="Park H."/>
            <person name="Jang Y."/>
            <person name="Kim J.-J."/>
            <person name="Kim K.H."/>
            <person name="Pangilinan J."/>
            <person name="Lipzen A."/>
            <person name="Riley R."/>
            <person name="Grigoriev I.V."/>
            <person name="Spatafora J.W."/>
            <person name="Choi I.-G."/>
        </authorList>
    </citation>
    <scope>NUCLEOTIDE SEQUENCE [LARGE SCALE GENOMIC DNA]</scope>
    <source>
        <strain evidence="1 2">KUC8140</strain>
    </source>
</reference>
<dbReference type="EMBL" id="KQ086003">
    <property type="protein sequence ID" value="KLO11320.1"/>
    <property type="molecule type" value="Genomic_DNA"/>
</dbReference>
<proteinExistence type="predicted"/>
<accession>A0A0H2RHC9</accession>